<dbReference type="CDD" id="cd11040">
    <property type="entry name" value="CYP7_CYP8-like"/>
    <property type="match status" value="1"/>
</dbReference>
<comment type="caution">
    <text evidence="5">The sequence shown here is derived from an EMBL/GenBank/DDBJ whole genome shotgun (WGS) entry which is preliminary data.</text>
</comment>
<gene>
    <name evidence="5" type="ORF">EKO27_g619</name>
</gene>
<evidence type="ECO:0000256" key="3">
    <source>
        <dbReference type="RuleBase" id="RU000461"/>
    </source>
</evidence>
<dbReference type="GO" id="GO:0020037">
    <property type="term" value="F:heme binding"/>
    <property type="evidence" value="ECO:0007669"/>
    <property type="project" value="InterPro"/>
</dbReference>
<reference evidence="5 6" key="1">
    <citation type="submission" date="2018-12" db="EMBL/GenBank/DDBJ databases">
        <title>Draft genome sequence of Xylaria grammica IHI A82.</title>
        <authorList>
            <person name="Buettner E."/>
            <person name="Kellner H."/>
        </authorList>
    </citation>
    <scope>NUCLEOTIDE SEQUENCE [LARGE SCALE GENOMIC DNA]</scope>
    <source>
        <strain evidence="5 6">IHI A82</strain>
    </source>
</reference>
<dbReference type="SUPFAM" id="SSF48264">
    <property type="entry name" value="Cytochrome P450"/>
    <property type="match status" value="1"/>
</dbReference>
<feature type="signal peptide" evidence="4">
    <location>
        <begin position="1"/>
        <end position="29"/>
    </location>
</feature>
<keyword evidence="3" id="KW-0349">Heme</keyword>
<evidence type="ECO:0000313" key="6">
    <source>
        <dbReference type="Proteomes" id="UP000286045"/>
    </source>
</evidence>
<keyword evidence="2 3" id="KW-0408">Iron</keyword>
<dbReference type="GO" id="GO:0016705">
    <property type="term" value="F:oxidoreductase activity, acting on paired donors, with incorporation or reduction of molecular oxygen"/>
    <property type="evidence" value="ECO:0007669"/>
    <property type="project" value="InterPro"/>
</dbReference>
<evidence type="ECO:0000256" key="1">
    <source>
        <dbReference type="ARBA" id="ARBA00022723"/>
    </source>
</evidence>
<organism evidence="5 6">
    <name type="scientific">Xylaria grammica</name>
    <dbReference type="NCBI Taxonomy" id="363999"/>
    <lineage>
        <taxon>Eukaryota</taxon>
        <taxon>Fungi</taxon>
        <taxon>Dikarya</taxon>
        <taxon>Ascomycota</taxon>
        <taxon>Pezizomycotina</taxon>
        <taxon>Sordariomycetes</taxon>
        <taxon>Xylariomycetidae</taxon>
        <taxon>Xylariales</taxon>
        <taxon>Xylariaceae</taxon>
        <taxon>Xylaria</taxon>
    </lineage>
</organism>
<comment type="similarity">
    <text evidence="3">Belongs to the cytochrome P450 family.</text>
</comment>
<dbReference type="Pfam" id="PF00067">
    <property type="entry name" value="p450"/>
    <property type="match status" value="1"/>
</dbReference>
<keyword evidence="6" id="KW-1185">Reference proteome</keyword>
<dbReference type="PANTHER" id="PTHR47582:SF1">
    <property type="entry name" value="P450, PUTATIVE (EUROFUNG)-RELATED"/>
    <property type="match status" value="1"/>
</dbReference>
<dbReference type="AlphaFoldDB" id="A0A439DJF0"/>
<proteinExistence type="inferred from homology"/>
<keyword evidence="3" id="KW-0503">Monooxygenase</keyword>
<protein>
    <recommendedName>
        <fullName evidence="7">Cholesterol 7-alpha-monooxygenase</fullName>
    </recommendedName>
</protein>
<dbReference type="Proteomes" id="UP000286045">
    <property type="component" value="Unassembled WGS sequence"/>
</dbReference>
<dbReference type="STRING" id="363999.A0A439DJF0"/>
<dbReference type="InterPro" id="IPR001128">
    <property type="entry name" value="Cyt_P450"/>
</dbReference>
<dbReference type="Gene3D" id="1.10.630.10">
    <property type="entry name" value="Cytochrome P450"/>
    <property type="match status" value="1"/>
</dbReference>
<name>A0A439DJF0_9PEZI</name>
<sequence>MFSGLSAAVGVLAATYILLLAALRSSQDAEEPPSISYSIPFITPMLNMAAKGTKFHRLMRSNDCCQLDWCQQGDLTSDHGYLMSFPKYVHAALSTGPGLGVMNRRSIQVIAKSLNALARQGGATVDMFTWIRHELLLASTEAVYGPRNPFRDPAMEEAWKSFKAREYMVKVWEQYFDERSFEQGSELIKARVKINDDFQISRKETARIELGGSQAILSNTLPGTFWVAYHIFSDPVALKDLREALSKGVYTDDNGVRTVDFSHVKSSCPILLSTFKETMRVHSLSTATCIAMEDYKLNNEYLLKKGSTVMMPATVQHTNRDVWGSTVDDFMHKRLVREPGVKGPNPIAFRGFGGGTTLCPGRHFASTEILMFSALLVLRFDLYPVTGKWVAPPMTKSPLVNALPIPDWDFQVEMRPRDDGKPWNVCFSGYDKDMEIVAEDIESVAPILAH</sequence>
<evidence type="ECO:0008006" key="7">
    <source>
        <dbReference type="Google" id="ProtNLM"/>
    </source>
</evidence>
<accession>A0A439DJF0</accession>
<dbReference type="GO" id="GO:0004497">
    <property type="term" value="F:monooxygenase activity"/>
    <property type="evidence" value="ECO:0007669"/>
    <property type="project" value="UniProtKB-KW"/>
</dbReference>
<dbReference type="EMBL" id="RYZI01000007">
    <property type="protein sequence ID" value="RWA14547.1"/>
    <property type="molecule type" value="Genomic_DNA"/>
</dbReference>
<dbReference type="PANTHER" id="PTHR47582">
    <property type="entry name" value="P450, PUTATIVE (EUROFUNG)-RELATED"/>
    <property type="match status" value="1"/>
</dbReference>
<dbReference type="InterPro" id="IPR017972">
    <property type="entry name" value="Cyt_P450_CS"/>
</dbReference>
<feature type="chain" id="PRO_5019144835" description="Cholesterol 7-alpha-monooxygenase" evidence="4">
    <location>
        <begin position="30"/>
        <end position="450"/>
    </location>
</feature>
<keyword evidence="1 3" id="KW-0479">Metal-binding</keyword>
<dbReference type="PROSITE" id="PS00086">
    <property type="entry name" value="CYTOCHROME_P450"/>
    <property type="match status" value="1"/>
</dbReference>
<keyword evidence="4" id="KW-0732">Signal</keyword>
<dbReference type="InterPro" id="IPR053007">
    <property type="entry name" value="CYP450_monoxygenase_sec-met"/>
</dbReference>
<dbReference type="InterPro" id="IPR036396">
    <property type="entry name" value="Cyt_P450_sf"/>
</dbReference>
<keyword evidence="3" id="KW-0560">Oxidoreductase</keyword>
<evidence type="ECO:0000313" key="5">
    <source>
        <dbReference type="EMBL" id="RWA14547.1"/>
    </source>
</evidence>
<evidence type="ECO:0000256" key="4">
    <source>
        <dbReference type="SAM" id="SignalP"/>
    </source>
</evidence>
<evidence type="ECO:0000256" key="2">
    <source>
        <dbReference type="ARBA" id="ARBA00023004"/>
    </source>
</evidence>
<dbReference type="GO" id="GO:0005506">
    <property type="term" value="F:iron ion binding"/>
    <property type="evidence" value="ECO:0007669"/>
    <property type="project" value="InterPro"/>
</dbReference>